<dbReference type="InterPro" id="IPR011146">
    <property type="entry name" value="HIT-like"/>
</dbReference>
<feature type="active site" description="Tele-AMP-histidine intermediate" evidence="1">
    <location>
        <position position="97"/>
    </location>
</feature>
<comment type="caution">
    <text evidence="5">The sequence shown here is derived from an EMBL/GenBank/DDBJ whole genome shotgun (WGS) entry which is preliminary data.</text>
</comment>
<dbReference type="RefSeq" id="WP_133976506.1">
    <property type="nucleotide sequence ID" value="NZ_SOCE01000001.1"/>
</dbReference>
<dbReference type="Gene3D" id="3.30.428.10">
    <property type="entry name" value="HIT-like"/>
    <property type="match status" value="1"/>
</dbReference>
<dbReference type="PROSITE" id="PS51084">
    <property type="entry name" value="HIT_2"/>
    <property type="match status" value="1"/>
</dbReference>
<accession>A0A4R7T4N3</accession>
<dbReference type="SUPFAM" id="SSF54197">
    <property type="entry name" value="HIT-like"/>
    <property type="match status" value="1"/>
</dbReference>
<dbReference type="EMBL" id="SOCE01000001">
    <property type="protein sequence ID" value="TDU86575.1"/>
    <property type="molecule type" value="Genomic_DNA"/>
</dbReference>
<evidence type="ECO:0000256" key="3">
    <source>
        <dbReference type="PROSITE-ProRule" id="PRU00464"/>
    </source>
</evidence>
<dbReference type="PRINTS" id="PR00332">
    <property type="entry name" value="HISTRIAD"/>
</dbReference>
<feature type="domain" description="HIT" evidence="4">
    <location>
        <begin position="5"/>
        <end position="110"/>
    </location>
</feature>
<name>A0A4R7T4N3_9ACTN</name>
<gene>
    <name evidence="5" type="ORF">EV138_0085</name>
</gene>
<protein>
    <submittedName>
        <fullName evidence="5">Histidine triad (HIT) family protein</fullName>
    </submittedName>
</protein>
<dbReference type="InterPro" id="IPR001310">
    <property type="entry name" value="Histidine_triad_HIT"/>
</dbReference>
<dbReference type="InterPro" id="IPR036265">
    <property type="entry name" value="HIT-like_sf"/>
</dbReference>
<dbReference type="Proteomes" id="UP000295151">
    <property type="component" value="Unassembled WGS sequence"/>
</dbReference>
<dbReference type="Pfam" id="PF01230">
    <property type="entry name" value="HIT"/>
    <property type="match status" value="1"/>
</dbReference>
<dbReference type="PANTHER" id="PTHR46648:SF1">
    <property type="entry name" value="ADENOSINE 5'-MONOPHOSPHORAMIDASE HNT1"/>
    <property type="match status" value="1"/>
</dbReference>
<reference evidence="5 6" key="1">
    <citation type="submission" date="2019-03" db="EMBL/GenBank/DDBJ databases">
        <title>Genomic Encyclopedia of Type Strains, Phase III (KMG-III): the genomes of soil and plant-associated and newly described type strains.</title>
        <authorList>
            <person name="Whitman W."/>
        </authorList>
    </citation>
    <scope>NUCLEOTIDE SEQUENCE [LARGE SCALE GENOMIC DNA]</scope>
    <source>
        <strain evidence="5 6">VKM Ac-2575</strain>
    </source>
</reference>
<dbReference type="PANTHER" id="PTHR46648">
    <property type="entry name" value="HIT FAMILY PROTEIN 1"/>
    <property type="match status" value="1"/>
</dbReference>
<evidence type="ECO:0000313" key="5">
    <source>
        <dbReference type="EMBL" id="TDU86575.1"/>
    </source>
</evidence>
<keyword evidence="6" id="KW-1185">Reference proteome</keyword>
<dbReference type="GO" id="GO:0003824">
    <property type="term" value="F:catalytic activity"/>
    <property type="evidence" value="ECO:0007669"/>
    <property type="project" value="InterPro"/>
</dbReference>
<organism evidence="5 6">
    <name type="scientific">Kribbella voronezhensis</name>
    <dbReference type="NCBI Taxonomy" id="2512212"/>
    <lineage>
        <taxon>Bacteria</taxon>
        <taxon>Bacillati</taxon>
        <taxon>Actinomycetota</taxon>
        <taxon>Actinomycetes</taxon>
        <taxon>Propionibacteriales</taxon>
        <taxon>Kribbellaceae</taxon>
        <taxon>Kribbella</taxon>
    </lineage>
</organism>
<dbReference type="OrthoDB" id="9784774at2"/>
<proteinExistence type="predicted"/>
<feature type="short sequence motif" description="Histidine triad motif" evidence="2 3">
    <location>
        <begin position="95"/>
        <end position="99"/>
    </location>
</feature>
<sequence length="138" mass="14888">MADCLFCSIIAGSTPAHLVYESPEVLGFLDIRPVFKGHTLLVPREHIATMVELPDELTVPLFGAARAVAAAVRTAYGAQGSFVAVNNVVSQSVPHLHVHVVPRTKGDGLRGFFWPRTKYADDDEAASYAEKLRTTLAG</sequence>
<evidence type="ECO:0000259" key="4">
    <source>
        <dbReference type="PROSITE" id="PS51084"/>
    </source>
</evidence>
<evidence type="ECO:0000313" key="6">
    <source>
        <dbReference type="Proteomes" id="UP000295151"/>
    </source>
</evidence>
<evidence type="ECO:0000256" key="1">
    <source>
        <dbReference type="PIRSR" id="PIRSR601310-1"/>
    </source>
</evidence>
<dbReference type="AlphaFoldDB" id="A0A4R7T4N3"/>
<evidence type="ECO:0000256" key="2">
    <source>
        <dbReference type="PIRSR" id="PIRSR601310-3"/>
    </source>
</evidence>
<dbReference type="GO" id="GO:0009117">
    <property type="term" value="P:nucleotide metabolic process"/>
    <property type="evidence" value="ECO:0007669"/>
    <property type="project" value="TreeGrafter"/>
</dbReference>